<gene>
    <name evidence="1" type="ORF">BDEG_22827</name>
</gene>
<reference evidence="1 2" key="1">
    <citation type="submission" date="2006-10" db="EMBL/GenBank/DDBJ databases">
        <title>The Genome Sequence of Batrachochytrium dendrobatidis JEL423.</title>
        <authorList>
            <consortium name="The Broad Institute Genome Sequencing Platform"/>
            <person name="Birren B."/>
            <person name="Lander E."/>
            <person name="Galagan J."/>
            <person name="Cuomo C."/>
            <person name="Devon K."/>
            <person name="Jaffe D."/>
            <person name="Butler J."/>
            <person name="Alvarez P."/>
            <person name="Gnerre S."/>
            <person name="Grabherr M."/>
            <person name="Kleber M."/>
            <person name="Mauceli E."/>
            <person name="Brockman W."/>
            <person name="Young S."/>
            <person name="LaButti K."/>
            <person name="Sykes S."/>
            <person name="DeCaprio D."/>
            <person name="Crawford M."/>
            <person name="Koehrsen M."/>
            <person name="Engels R."/>
            <person name="Montgomery P."/>
            <person name="Pearson M."/>
            <person name="Howarth C."/>
            <person name="Larson L."/>
            <person name="White J."/>
            <person name="O'Leary S."/>
            <person name="Kodira C."/>
            <person name="Zeng Q."/>
            <person name="Yandava C."/>
            <person name="Alvarado L."/>
            <person name="Longcore J."/>
            <person name="James T."/>
        </authorList>
    </citation>
    <scope>NUCLEOTIDE SEQUENCE [LARGE SCALE GENOMIC DNA]</scope>
    <source>
        <strain evidence="1 2">JEL423</strain>
    </source>
</reference>
<name>A0A177WFN7_BATDL</name>
<dbReference type="Proteomes" id="UP000077115">
    <property type="component" value="Unassembled WGS sequence"/>
</dbReference>
<dbReference type="VEuPathDB" id="FungiDB:BDEG_22827"/>
<dbReference type="AlphaFoldDB" id="A0A177WFN7"/>
<sequence length="145" mass="16203">MRRQLPEHLGGNAEVIQTAVKEYFLIQHCKAGLDESLFDITFSPKKSGIQTGFTCNVNNGTQSVRYYIKTHQYGPTKDNIKSIKPPDTKELFDGINGSIQLLARCVSELMTDNATSPTVNLLPLLKVSKLISRQQIRTMTSKCID</sequence>
<evidence type="ECO:0000313" key="1">
    <source>
        <dbReference type="EMBL" id="OAJ38937.1"/>
    </source>
</evidence>
<evidence type="ECO:0000313" key="2">
    <source>
        <dbReference type="Proteomes" id="UP000077115"/>
    </source>
</evidence>
<dbReference type="EMBL" id="DS022302">
    <property type="protein sequence ID" value="OAJ38937.1"/>
    <property type="molecule type" value="Genomic_DNA"/>
</dbReference>
<accession>A0A177WFN7</accession>
<dbReference type="PANTHER" id="PTHR33651:SF2">
    <property type="entry name" value="PI3K_PI4K CATALYTIC DOMAIN-CONTAINING PROTEIN"/>
    <property type="match status" value="1"/>
</dbReference>
<dbReference type="PANTHER" id="PTHR33651">
    <property type="entry name" value="PROTEIN CBG06246"/>
    <property type="match status" value="1"/>
</dbReference>
<protein>
    <submittedName>
        <fullName evidence="1">Uncharacterized protein</fullName>
    </submittedName>
</protein>
<reference evidence="1 2" key="2">
    <citation type="submission" date="2016-05" db="EMBL/GenBank/DDBJ databases">
        <title>Lineage-specific infection strategies underlie the spectrum of fungal disease in amphibians.</title>
        <authorList>
            <person name="Cuomo C.A."/>
            <person name="Farrer R.A."/>
            <person name="James T."/>
            <person name="Longcore J."/>
            <person name="Birren B."/>
        </authorList>
    </citation>
    <scope>NUCLEOTIDE SEQUENCE [LARGE SCALE GENOMIC DNA]</scope>
    <source>
        <strain evidence="1 2">JEL423</strain>
    </source>
</reference>
<organism evidence="1 2">
    <name type="scientific">Batrachochytrium dendrobatidis (strain JEL423)</name>
    <dbReference type="NCBI Taxonomy" id="403673"/>
    <lineage>
        <taxon>Eukaryota</taxon>
        <taxon>Fungi</taxon>
        <taxon>Fungi incertae sedis</taxon>
        <taxon>Chytridiomycota</taxon>
        <taxon>Chytridiomycota incertae sedis</taxon>
        <taxon>Chytridiomycetes</taxon>
        <taxon>Rhizophydiales</taxon>
        <taxon>Rhizophydiales incertae sedis</taxon>
        <taxon>Batrachochytrium</taxon>
    </lineage>
</organism>
<proteinExistence type="predicted"/>